<proteinExistence type="inferred from homology"/>
<feature type="compositionally biased region" description="Acidic residues" evidence="10">
    <location>
        <begin position="1463"/>
        <end position="1496"/>
    </location>
</feature>
<keyword evidence="9" id="KW-0131">Cell cycle</keyword>
<feature type="domain" description="Condensin complex subunit 1 C-terminal" evidence="11">
    <location>
        <begin position="1002"/>
        <end position="1159"/>
    </location>
</feature>
<keyword evidence="7" id="KW-0226">DNA condensation</keyword>
<dbReference type="Proteomes" id="UP000748756">
    <property type="component" value="Unassembled WGS sequence"/>
</dbReference>
<dbReference type="Pfam" id="PF12922">
    <property type="entry name" value="Cnd1_N"/>
    <property type="match status" value="1"/>
</dbReference>
<dbReference type="InterPro" id="IPR032682">
    <property type="entry name" value="Cnd1_C"/>
</dbReference>
<evidence type="ECO:0000256" key="9">
    <source>
        <dbReference type="ARBA" id="ARBA00023306"/>
    </source>
</evidence>
<dbReference type="GO" id="GO:0005634">
    <property type="term" value="C:nucleus"/>
    <property type="evidence" value="ECO:0007669"/>
    <property type="project" value="UniProtKB-SubCell"/>
</dbReference>
<evidence type="ECO:0000256" key="4">
    <source>
        <dbReference type="ARBA" id="ARBA00022454"/>
    </source>
</evidence>
<evidence type="ECO:0000259" key="11">
    <source>
        <dbReference type="Pfam" id="PF12717"/>
    </source>
</evidence>
<evidence type="ECO:0000259" key="12">
    <source>
        <dbReference type="Pfam" id="PF12922"/>
    </source>
</evidence>
<feature type="compositionally biased region" description="Basic and acidic residues" evidence="10">
    <location>
        <begin position="1304"/>
        <end position="1316"/>
    </location>
</feature>
<comment type="caution">
    <text evidence="13">The sequence shown here is derived from an EMBL/GenBank/DDBJ whole genome shotgun (WGS) entry which is preliminary data.</text>
</comment>
<reference evidence="13" key="1">
    <citation type="journal article" date="2020" name="Fungal Divers.">
        <title>Resolving the Mortierellaceae phylogeny through synthesis of multi-gene phylogenetics and phylogenomics.</title>
        <authorList>
            <person name="Vandepol N."/>
            <person name="Liber J."/>
            <person name="Desiro A."/>
            <person name="Na H."/>
            <person name="Kennedy M."/>
            <person name="Barry K."/>
            <person name="Grigoriev I.V."/>
            <person name="Miller A.N."/>
            <person name="O'Donnell K."/>
            <person name="Stajich J.E."/>
            <person name="Bonito G."/>
        </authorList>
    </citation>
    <scope>NUCLEOTIDE SEQUENCE</scope>
    <source>
        <strain evidence="13">NRRL 6426</strain>
    </source>
</reference>
<dbReference type="InterPro" id="IPR011989">
    <property type="entry name" value="ARM-like"/>
</dbReference>
<feature type="compositionally biased region" description="Basic residues" evidence="10">
    <location>
        <begin position="1450"/>
        <end position="1459"/>
    </location>
</feature>
<evidence type="ECO:0000313" key="14">
    <source>
        <dbReference type="Proteomes" id="UP000748756"/>
    </source>
</evidence>
<dbReference type="GO" id="GO:0000796">
    <property type="term" value="C:condensin complex"/>
    <property type="evidence" value="ECO:0007669"/>
    <property type="project" value="TreeGrafter"/>
</dbReference>
<dbReference type="InterPro" id="IPR016024">
    <property type="entry name" value="ARM-type_fold"/>
</dbReference>
<dbReference type="InterPro" id="IPR024324">
    <property type="entry name" value="Condensin_cplx_su1_N"/>
</dbReference>
<feature type="region of interest" description="Disordered" evidence="10">
    <location>
        <begin position="476"/>
        <end position="503"/>
    </location>
</feature>
<keyword evidence="5" id="KW-0132">Cell division</keyword>
<feature type="compositionally biased region" description="Acidic residues" evidence="10">
    <location>
        <begin position="1380"/>
        <end position="1394"/>
    </location>
</feature>
<dbReference type="PANTHER" id="PTHR14222">
    <property type="entry name" value="CONDENSIN"/>
    <property type="match status" value="1"/>
</dbReference>
<evidence type="ECO:0000256" key="10">
    <source>
        <dbReference type="SAM" id="MobiDB-lite"/>
    </source>
</evidence>
<dbReference type="Pfam" id="PF20168">
    <property type="entry name" value="PDS5"/>
    <property type="match status" value="1"/>
</dbReference>
<gene>
    <name evidence="13" type="primary">YCS4</name>
    <name evidence="13" type="ORF">BG015_000968</name>
</gene>
<dbReference type="GO" id="GO:0007076">
    <property type="term" value="P:mitotic chromosome condensation"/>
    <property type="evidence" value="ECO:0007669"/>
    <property type="project" value="InterPro"/>
</dbReference>
<sequence length="1562" mass="176478">MSEPFALDEELNNLQTDSIHIANEIPIEGENPKTLDQILNGIVDNIQDSSYSIIDGTTFDQIRSFIKHFNTLKKSTATKVWDIVLSGFNSEIVSTAQDLEANDQDEYLEHRLPLETYGFLIMWIISLTEQKATSRAVQSEKAVGKVTRAKGSRTKGGADAEEGVTTWIAEKQRAMDLMTSVLDLHLSKIWTATHEKETFVSLFYKPAYQLLENKENVKIVALKKRAYRVLCLCIKRHNHEFGAKTTILQNLQYWEHTPEPMAELLEMLSSEYDFPQLLDSILRDVASKEFDESIKDLSAPRAYSKFLVKLSEIAPKLVLKQMGLLIQHLDGESYMMRQAIVEIIGNLIAYLSEVEQTDQVKNQIDGFFDVLEERFMDNNSYVRTKLLQIIANLCDLRTKFPKRRQRLTELVIGRLSDKSFWSRKQAIKTLIRLIEKHPYSMHGGELDLEGWEIRYTEVTDDLKAMVTRPSRRRAALRASAGGEGDMDVDRAESDAGAEDDAEDITVPTDEELLELQASKEYITKTLQQRYYADAIRFIHLIHRGVPVMCELLASTMKQEVIEAMEFFVAIHRYKVRSASEGIRKMVHLVWMKDNNDEAKGVRTRLVECYWQIYLAPDESLTAKENTAVIARNLVSLTYGSTLAELTSLEQLLTVIVADSIASIANNNNNDDHISISDEVVEKLWQVYSHHKDIPNPQRRGAIIILGMLAKAKPDIVANKIETILRIGLGKHGRADLALARYSCIALQRIAGEKKKQKGMIAQDTVRLPMDHPIFLRLRNLIDTPTTSKHWFAVAEQVINTIYLLGEHPDSLCGDIIKTRCKSIFNLQESSESPDAMSIDIPTTPLPEDSTINPENAFKVDSWQLSQLIFIVGHVAIKHIVHMEVIEEEFKRRKAGVGSDGKKDKDAADDELDQVVGTTEDEFGDAMAHIRERELLFGDGSLLQVFGPLIITICGNNTLYSDNTLQSSATLALCKLMCISAEFCEHNLQLLFTILEKSTQPAIRSNIIIALGDMAVCFNNLIDANINYLYKRLSDSDKAVKKNTLMVLTHLILNGMVKVKGQLGEMAICLTDGDNRISDLARLFFTELTSKDNAVYNNMPDIISHMSNTQIPEDSYRKIMKFLFELIKDKNMDSMIEKLCQRFKNTDQPRGWRDIAFCLSMLPFKTEKSFKRLLEGFPNYQDKVYEEQVFKCLTDIVTKGRQIKPPKPELKPIIDEFESKLQEYKAKGDEVQDTEAKAINAVKKGSRKGGRRALSTLVGLKIRNASMPTAVETTEEKRTTRRSRRGADQEEEDGEIQGEEEEEEEPRRPKTRDAKESDQDEEDEDAEMEDGMEKLAVRDAQTNSRRGQGRSGKAANKDRVDEDGDTVMGETRKAFDLGGKEEEEGEEGDEEDEEENLKPPVRRRGREANRESSVEPVSTRKAIKPPAKAAKAAKAKAPASKASGGRNNKASSRKKGKSRKSWSDEDESEEDEEVFHTGDDDDDDDDVRSEEESEEEVLTQTRKPAAKAAVKATKKKAVRDASEEPEATPPPPPTGRSRRAAAIKARPIIESESEEEEEEEDSE</sequence>
<keyword evidence="14" id="KW-1185">Reference proteome</keyword>
<dbReference type="Gene3D" id="1.25.10.10">
    <property type="entry name" value="Leucine-rich Repeat Variant"/>
    <property type="match status" value="2"/>
</dbReference>
<evidence type="ECO:0000256" key="8">
    <source>
        <dbReference type="ARBA" id="ARBA00023242"/>
    </source>
</evidence>
<dbReference type="GO" id="GO:0000779">
    <property type="term" value="C:condensed chromosome, centromeric region"/>
    <property type="evidence" value="ECO:0007669"/>
    <property type="project" value="TreeGrafter"/>
</dbReference>
<dbReference type="PANTHER" id="PTHR14222:SF2">
    <property type="entry name" value="CONDENSIN COMPLEX SUBUNIT 1"/>
    <property type="match status" value="1"/>
</dbReference>
<keyword evidence="4" id="KW-0158">Chromosome</keyword>
<keyword evidence="8" id="KW-0539">Nucleus</keyword>
<feature type="compositionally biased region" description="Acidic residues" evidence="10">
    <location>
        <begin position="1288"/>
        <end position="1303"/>
    </location>
</feature>
<name>A0A9P5S3T9_9FUNG</name>
<feature type="compositionally biased region" description="Acidic residues" evidence="10">
    <location>
        <begin position="1317"/>
        <end position="1329"/>
    </location>
</feature>
<evidence type="ECO:0000256" key="7">
    <source>
        <dbReference type="ARBA" id="ARBA00023067"/>
    </source>
</evidence>
<evidence type="ECO:0000256" key="2">
    <source>
        <dbReference type="ARBA" id="ARBA00004286"/>
    </source>
</evidence>
<protein>
    <submittedName>
        <fullName evidence="13">Condensin complex subunit</fullName>
    </submittedName>
</protein>
<dbReference type="GO" id="GO:0010032">
    <property type="term" value="P:meiotic chromosome condensation"/>
    <property type="evidence" value="ECO:0007669"/>
    <property type="project" value="TreeGrafter"/>
</dbReference>
<feature type="domain" description="Condensin complex subunit 1 N-terminal" evidence="12">
    <location>
        <begin position="76"/>
        <end position="243"/>
    </location>
</feature>
<evidence type="ECO:0000256" key="6">
    <source>
        <dbReference type="ARBA" id="ARBA00022776"/>
    </source>
</evidence>
<dbReference type="GO" id="GO:0042393">
    <property type="term" value="F:histone binding"/>
    <property type="evidence" value="ECO:0007669"/>
    <property type="project" value="TreeGrafter"/>
</dbReference>
<dbReference type="PIRSF" id="PIRSF017127">
    <property type="entry name" value="Condensin_D2"/>
    <property type="match status" value="1"/>
</dbReference>
<dbReference type="InterPro" id="IPR007673">
    <property type="entry name" value="Condensin_cplx_su1"/>
</dbReference>
<keyword evidence="6" id="KW-0498">Mitosis</keyword>
<dbReference type="Pfam" id="PF12717">
    <property type="entry name" value="Cnd1"/>
    <property type="match status" value="1"/>
</dbReference>
<evidence type="ECO:0000256" key="5">
    <source>
        <dbReference type="ARBA" id="ARBA00022618"/>
    </source>
</evidence>
<feature type="compositionally biased region" description="Basic and acidic residues" evidence="10">
    <location>
        <begin position="1369"/>
        <end position="1379"/>
    </location>
</feature>
<feature type="region of interest" description="Disordered" evidence="10">
    <location>
        <begin position="1258"/>
        <end position="1562"/>
    </location>
</feature>
<evidence type="ECO:0000256" key="3">
    <source>
        <dbReference type="ARBA" id="ARBA00009606"/>
    </source>
</evidence>
<accession>A0A9P5S3T9</accession>
<evidence type="ECO:0000313" key="13">
    <source>
        <dbReference type="EMBL" id="KAF9154419.1"/>
    </source>
</evidence>
<organism evidence="13 14">
    <name type="scientific">Linnemannia schmuckeri</name>
    <dbReference type="NCBI Taxonomy" id="64567"/>
    <lineage>
        <taxon>Eukaryota</taxon>
        <taxon>Fungi</taxon>
        <taxon>Fungi incertae sedis</taxon>
        <taxon>Mucoromycota</taxon>
        <taxon>Mortierellomycotina</taxon>
        <taxon>Mortierellomycetes</taxon>
        <taxon>Mortierellales</taxon>
        <taxon>Mortierellaceae</taxon>
        <taxon>Linnemannia</taxon>
    </lineage>
</organism>
<comment type="subcellular location">
    <subcellularLocation>
        <location evidence="2">Chromosome</location>
    </subcellularLocation>
    <subcellularLocation>
        <location evidence="1">Nucleus</location>
    </subcellularLocation>
</comment>
<dbReference type="SUPFAM" id="SSF48371">
    <property type="entry name" value="ARM repeat"/>
    <property type="match status" value="1"/>
</dbReference>
<evidence type="ECO:0000256" key="1">
    <source>
        <dbReference type="ARBA" id="ARBA00004123"/>
    </source>
</evidence>
<dbReference type="GO" id="GO:0051301">
    <property type="term" value="P:cell division"/>
    <property type="evidence" value="ECO:0007669"/>
    <property type="project" value="UniProtKB-KW"/>
</dbReference>
<comment type="similarity">
    <text evidence="3">Belongs to the CND1 (condensin subunit 1) family.</text>
</comment>
<dbReference type="InterPro" id="IPR026971">
    <property type="entry name" value="CND1/NCAPD3"/>
</dbReference>
<dbReference type="EMBL" id="JAAAUQ010000117">
    <property type="protein sequence ID" value="KAF9154419.1"/>
    <property type="molecule type" value="Genomic_DNA"/>
</dbReference>
<feature type="compositionally biased region" description="Acidic residues" evidence="10">
    <location>
        <begin position="1550"/>
        <end position="1562"/>
    </location>
</feature>
<feature type="compositionally biased region" description="Low complexity" evidence="10">
    <location>
        <begin position="1423"/>
        <end position="1441"/>
    </location>
</feature>
<dbReference type="OrthoDB" id="436262at2759"/>